<keyword evidence="1" id="KW-1133">Transmembrane helix</keyword>
<proteinExistence type="predicted"/>
<organism evidence="2">
    <name type="scientific">Ixodes scapularis</name>
    <name type="common">Black-legged tick</name>
    <name type="synonym">Deer tick</name>
    <dbReference type="NCBI Taxonomy" id="6945"/>
    <lineage>
        <taxon>Eukaryota</taxon>
        <taxon>Metazoa</taxon>
        <taxon>Ecdysozoa</taxon>
        <taxon>Arthropoda</taxon>
        <taxon>Chelicerata</taxon>
        <taxon>Arachnida</taxon>
        <taxon>Acari</taxon>
        <taxon>Parasitiformes</taxon>
        <taxon>Ixodida</taxon>
        <taxon>Ixodoidea</taxon>
        <taxon>Ixodidae</taxon>
        <taxon>Ixodinae</taxon>
        <taxon>Ixodes</taxon>
    </lineage>
</organism>
<dbReference type="EMBL" id="GHJT01000755">
    <property type="protein sequence ID" value="MOY34726.1"/>
    <property type="molecule type" value="Transcribed_RNA"/>
</dbReference>
<name>A0A4D5RCR2_IXOSC</name>
<feature type="transmembrane region" description="Helical" evidence="1">
    <location>
        <begin position="6"/>
        <end position="28"/>
    </location>
</feature>
<dbReference type="AlphaFoldDB" id="A0A4D5RCR2"/>
<evidence type="ECO:0000313" key="2">
    <source>
        <dbReference type="EMBL" id="MOY34726.1"/>
    </source>
</evidence>
<keyword evidence="1" id="KW-0472">Membrane</keyword>
<reference evidence="2" key="1">
    <citation type="submission" date="2019-04" db="EMBL/GenBank/DDBJ databases">
        <title>An insight into the mialome of Ixodes scapularis.</title>
        <authorList>
            <person name="Ribeiro J.M."/>
            <person name="Mather T.N."/>
            <person name="Karim S."/>
        </authorList>
    </citation>
    <scope>NUCLEOTIDE SEQUENCE</scope>
</reference>
<keyword evidence="1" id="KW-0812">Transmembrane</keyword>
<accession>A0A4D5RCR2</accession>
<evidence type="ECO:0000256" key="1">
    <source>
        <dbReference type="SAM" id="Phobius"/>
    </source>
</evidence>
<sequence>MDTNIGLGWVGIAWMWCVNARACVAFFLSSQLSHFLSFLVTKGSPPFFFLSRLQCFVTTKDVTNVESGKQRPFLTADSFFWIMFLPRSVR</sequence>
<protein>
    <submittedName>
        <fullName evidence="2">Uncharacterized protein</fullName>
    </submittedName>
</protein>